<dbReference type="EMBL" id="FOOQ01000003">
    <property type="protein sequence ID" value="SFG72247.1"/>
    <property type="molecule type" value="Genomic_DNA"/>
</dbReference>
<feature type="transmembrane region" description="Helical" evidence="1">
    <location>
        <begin position="18"/>
        <end position="36"/>
    </location>
</feature>
<evidence type="ECO:0000259" key="2">
    <source>
        <dbReference type="Pfam" id="PF26464"/>
    </source>
</evidence>
<evidence type="ECO:0000313" key="3">
    <source>
        <dbReference type="EMBL" id="SFG72247.1"/>
    </source>
</evidence>
<dbReference type="RefSeq" id="WP_092893170.1">
    <property type="nucleotide sequence ID" value="NZ_FOOQ01000003.1"/>
</dbReference>
<feature type="domain" description="DUF8141" evidence="2">
    <location>
        <begin position="3"/>
        <end position="66"/>
    </location>
</feature>
<name>A0A1I2U9C5_9EURY</name>
<evidence type="ECO:0000256" key="1">
    <source>
        <dbReference type="SAM" id="Phobius"/>
    </source>
</evidence>
<dbReference type="OrthoDB" id="257357at2157"/>
<feature type="transmembrane region" description="Helical" evidence="1">
    <location>
        <begin position="48"/>
        <end position="64"/>
    </location>
</feature>
<dbReference type="InterPro" id="IPR058454">
    <property type="entry name" value="DUF8141"/>
</dbReference>
<keyword evidence="1" id="KW-0812">Transmembrane</keyword>
<accession>A0A1I2U9C5</accession>
<dbReference type="Proteomes" id="UP000198876">
    <property type="component" value="Unassembled WGS sequence"/>
</dbReference>
<dbReference type="Pfam" id="PF26464">
    <property type="entry name" value="DUF8141"/>
    <property type="match status" value="1"/>
</dbReference>
<keyword evidence="4" id="KW-1185">Reference proteome</keyword>
<dbReference type="STRING" id="553467.SAMN04488063_2784"/>
<evidence type="ECO:0000313" key="4">
    <source>
        <dbReference type="Proteomes" id="UP000198876"/>
    </source>
</evidence>
<dbReference type="AlphaFoldDB" id="A0A1I2U9C5"/>
<organism evidence="3 4">
    <name type="scientific">Halopelagius inordinatus</name>
    <dbReference type="NCBI Taxonomy" id="553467"/>
    <lineage>
        <taxon>Archaea</taxon>
        <taxon>Methanobacteriati</taxon>
        <taxon>Methanobacteriota</taxon>
        <taxon>Stenosarchaea group</taxon>
        <taxon>Halobacteria</taxon>
        <taxon>Halobacteriales</taxon>
        <taxon>Haloferacaceae</taxon>
    </lineage>
</organism>
<keyword evidence="1" id="KW-0472">Membrane</keyword>
<reference evidence="4" key="1">
    <citation type="submission" date="2016-10" db="EMBL/GenBank/DDBJ databases">
        <authorList>
            <person name="Varghese N."/>
            <person name="Submissions S."/>
        </authorList>
    </citation>
    <scope>NUCLEOTIDE SEQUENCE [LARGE SCALE GENOMIC DNA]</scope>
    <source>
        <strain evidence="4">CGMCC 1.7739</strain>
    </source>
</reference>
<proteinExistence type="predicted"/>
<sequence>MFGSLSGWFESKPVQQQILVLAAVFDPFGFGAGYLLAPSLGVDPLMGGAYGLVAASLPMSLLVARQGSQPRV</sequence>
<gene>
    <name evidence="3" type="ORF">SAMN04488063_2784</name>
</gene>
<keyword evidence="1" id="KW-1133">Transmembrane helix</keyword>
<protein>
    <recommendedName>
        <fullName evidence="2">DUF8141 domain-containing protein</fullName>
    </recommendedName>
</protein>